<dbReference type="PANTHER" id="PTHR33495:SF2">
    <property type="entry name" value="ANTI-SIGMA FACTOR ANTAGONIST TM_1081-RELATED"/>
    <property type="match status" value="1"/>
</dbReference>
<dbReference type="PANTHER" id="PTHR33495">
    <property type="entry name" value="ANTI-SIGMA FACTOR ANTAGONIST TM_1081-RELATED-RELATED"/>
    <property type="match status" value="1"/>
</dbReference>
<protein>
    <submittedName>
        <fullName evidence="2">STAS domain-containing protein</fullName>
    </submittedName>
</protein>
<feature type="domain" description="STAS" evidence="1">
    <location>
        <begin position="29"/>
        <end position="135"/>
    </location>
</feature>
<dbReference type="PROSITE" id="PS50801">
    <property type="entry name" value="STAS"/>
    <property type="match status" value="1"/>
</dbReference>
<dbReference type="InterPro" id="IPR036513">
    <property type="entry name" value="STAS_dom_sf"/>
</dbReference>
<dbReference type="Pfam" id="PF13466">
    <property type="entry name" value="STAS_2"/>
    <property type="match status" value="1"/>
</dbReference>
<comment type="caution">
    <text evidence="2">The sequence shown here is derived from an EMBL/GenBank/DDBJ whole genome shotgun (WGS) entry which is preliminary data.</text>
</comment>
<sequence>MTVRDRYDLEFTAPGEPVSPGVPELASVLDVRIRFIPNLPTVRLAGELDLDSLHLLTDALDAIAATACPADLVVLDLAGVRFCDVAGLRAIEACASTLAAAGKQLLLYHPPHPVTRLMEITGVARHLVRPAPDLR</sequence>
<name>A0A5B1M7M3_9ACTN</name>
<dbReference type="GO" id="GO:0043856">
    <property type="term" value="F:anti-sigma factor antagonist activity"/>
    <property type="evidence" value="ECO:0007669"/>
    <property type="project" value="TreeGrafter"/>
</dbReference>
<dbReference type="Proteomes" id="UP000324351">
    <property type="component" value="Unassembled WGS sequence"/>
</dbReference>
<dbReference type="CDD" id="cd07043">
    <property type="entry name" value="STAS_anti-anti-sigma_factors"/>
    <property type="match status" value="1"/>
</dbReference>
<dbReference type="Gene3D" id="3.30.750.24">
    <property type="entry name" value="STAS domain"/>
    <property type="match status" value="1"/>
</dbReference>
<dbReference type="InterPro" id="IPR002645">
    <property type="entry name" value="STAS_dom"/>
</dbReference>
<dbReference type="SUPFAM" id="SSF52091">
    <property type="entry name" value="SpoIIaa-like"/>
    <property type="match status" value="1"/>
</dbReference>
<dbReference type="EMBL" id="VUJW01000001">
    <property type="protein sequence ID" value="KAA1428714.1"/>
    <property type="molecule type" value="Genomic_DNA"/>
</dbReference>
<dbReference type="RefSeq" id="WP_149748337.1">
    <property type="nucleotide sequence ID" value="NZ_VUJW01000001.1"/>
</dbReference>
<proteinExistence type="predicted"/>
<keyword evidence="3" id="KW-1185">Reference proteome</keyword>
<accession>A0A5B1M7M3</accession>
<organism evidence="2 3">
    <name type="scientific">Nocardioides antri</name>
    <dbReference type="NCBI Taxonomy" id="2607659"/>
    <lineage>
        <taxon>Bacteria</taxon>
        <taxon>Bacillati</taxon>
        <taxon>Actinomycetota</taxon>
        <taxon>Actinomycetes</taxon>
        <taxon>Propionibacteriales</taxon>
        <taxon>Nocardioidaceae</taxon>
        <taxon>Nocardioides</taxon>
    </lineage>
</organism>
<evidence type="ECO:0000259" key="1">
    <source>
        <dbReference type="PROSITE" id="PS50801"/>
    </source>
</evidence>
<evidence type="ECO:0000313" key="3">
    <source>
        <dbReference type="Proteomes" id="UP000324351"/>
    </source>
</evidence>
<evidence type="ECO:0000313" key="2">
    <source>
        <dbReference type="EMBL" id="KAA1428714.1"/>
    </source>
</evidence>
<reference evidence="2 3" key="1">
    <citation type="submission" date="2019-09" db="EMBL/GenBank/DDBJ databases">
        <title>Nocardioides panacisoli sp. nov., isolated from the soil of a ginseng field.</title>
        <authorList>
            <person name="Cho C."/>
        </authorList>
    </citation>
    <scope>NUCLEOTIDE SEQUENCE [LARGE SCALE GENOMIC DNA]</scope>
    <source>
        <strain evidence="2 3">BN140041</strain>
    </source>
</reference>
<dbReference type="AlphaFoldDB" id="A0A5B1M7M3"/>
<gene>
    <name evidence="2" type="ORF">F0U47_00365</name>
</gene>
<reference evidence="2 3" key="2">
    <citation type="submission" date="2019-09" db="EMBL/GenBank/DDBJ databases">
        <authorList>
            <person name="Jin C."/>
        </authorList>
    </citation>
    <scope>NUCLEOTIDE SEQUENCE [LARGE SCALE GENOMIC DNA]</scope>
    <source>
        <strain evidence="2 3">BN140041</strain>
    </source>
</reference>
<dbReference type="InterPro" id="IPR058548">
    <property type="entry name" value="MlaB-like_STAS"/>
</dbReference>